<reference evidence="1 2" key="1">
    <citation type="submission" date="2014-11" db="EMBL/GenBank/DDBJ databases">
        <title>Draft Genome Sequences of Paenibacillus polymyxa NRRL B-30509 and Paenibacillus terrae NRRL B-30644, Strains from a Poultry Environment that Produce Tridecaptin A and Paenicidins.</title>
        <authorList>
            <person name="van Belkum M.J."/>
            <person name="Lohans C.T."/>
            <person name="Vederas J.C."/>
        </authorList>
    </citation>
    <scope>NUCLEOTIDE SEQUENCE [LARGE SCALE GENOMIC DNA]</scope>
    <source>
        <strain evidence="1 2">NRRL B-30644</strain>
    </source>
</reference>
<dbReference type="Proteomes" id="UP000032534">
    <property type="component" value="Unassembled WGS sequence"/>
</dbReference>
<proteinExistence type="predicted"/>
<evidence type="ECO:0000313" key="1">
    <source>
        <dbReference type="EMBL" id="KJD43016.1"/>
    </source>
</evidence>
<comment type="caution">
    <text evidence="1">The sequence shown here is derived from an EMBL/GenBank/DDBJ whole genome shotgun (WGS) entry which is preliminary data.</text>
</comment>
<dbReference type="OrthoDB" id="2366309at2"/>
<protein>
    <submittedName>
        <fullName evidence="1">Uncharacterized protein</fullName>
    </submittedName>
</protein>
<gene>
    <name evidence="1" type="ORF">QD47_24960</name>
</gene>
<organism evidence="1 2">
    <name type="scientific">Paenibacillus terrae</name>
    <dbReference type="NCBI Taxonomy" id="159743"/>
    <lineage>
        <taxon>Bacteria</taxon>
        <taxon>Bacillati</taxon>
        <taxon>Bacillota</taxon>
        <taxon>Bacilli</taxon>
        <taxon>Bacillales</taxon>
        <taxon>Paenibacillaceae</taxon>
        <taxon>Paenibacillus</taxon>
    </lineage>
</organism>
<sequence length="109" mass="12343">MNRFFNNLHGQDAGTYTVAVKTMISALIIYPYPTFFMPIQLPMSKPLTHLEVLWKLWLLNYGTTKEAQVNADDSSRVNNLLQPDSYSDKGKDARKEVIAKEVDEYTGGA</sequence>
<name>A0A0D7WUZ8_9BACL</name>
<accession>A0A0D7WUZ8</accession>
<dbReference type="RefSeq" id="WP_044648650.1">
    <property type="nucleotide sequence ID" value="NZ_JTHP01000071.1"/>
</dbReference>
<dbReference type="PATRIC" id="fig|159743.3.peg.5527"/>
<evidence type="ECO:0000313" key="2">
    <source>
        <dbReference type="Proteomes" id="UP000032534"/>
    </source>
</evidence>
<dbReference type="EMBL" id="JTHP01000071">
    <property type="protein sequence ID" value="KJD43016.1"/>
    <property type="molecule type" value="Genomic_DNA"/>
</dbReference>
<keyword evidence="2" id="KW-1185">Reference proteome</keyword>
<dbReference type="AlphaFoldDB" id="A0A0D7WUZ8"/>